<keyword evidence="12 14" id="KW-0472">Membrane</keyword>
<evidence type="ECO:0000256" key="8">
    <source>
        <dbReference type="ARBA" id="ARBA00022741"/>
    </source>
</evidence>
<keyword evidence="11 14" id="KW-1133">Transmembrane helix</keyword>
<evidence type="ECO:0000256" key="10">
    <source>
        <dbReference type="ARBA" id="ARBA00022840"/>
    </source>
</evidence>
<keyword evidence="6" id="KW-0732">Signal</keyword>
<organism evidence="16 17">
    <name type="scientific">Sphagnum jensenii</name>
    <dbReference type="NCBI Taxonomy" id="128206"/>
    <lineage>
        <taxon>Eukaryota</taxon>
        <taxon>Viridiplantae</taxon>
        <taxon>Streptophyta</taxon>
        <taxon>Embryophyta</taxon>
        <taxon>Bryophyta</taxon>
        <taxon>Sphagnophytina</taxon>
        <taxon>Sphagnopsida</taxon>
        <taxon>Sphagnales</taxon>
        <taxon>Sphagnaceae</taxon>
        <taxon>Sphagnum</taxon>
    </lineage>
</organism>
<gene>
    <name evidence="16" type="ORF">CSSPJE1EN1_LOCUS10569</name>
</gene>
<dbReference type="SUPFAM" id="SSF56112">
    <property type="entry name" value="Protein kinase-like (PK-like)"/>
    <property type="match status" value="1"/>
</dbReference>
<dbReference type="InterPro" id="IPR050528">
    <property type="entry name" value="L-type_Lectin-RKs"/>
</dbReference>
<keyword evidence="5 14" id="KW-0812">Transmembrane</keyword>
<evidence type="ECO:0000256" key="4">
    <source>
        <dbReference type="ARBA" id="ARBA00022679"/>
    </source>
</evidence>
<dbReference type="Gene3D" id="2.60.120.200">
    <property type="match status" value="1"/>
</dbReference>
<evidence type="ECO:0000256" key="5">
    <source>
        <dbReference type="ARBA" id="ARBA00022692"/>
    </source>
</evidence>
<reference evidence="16" key="1">
    <citation type="submission" date="2024-02" db="EMBL/GenBank/DDBJ databases">
        <authorList>
            <consortium name="ELIXIR-Norway"/>
            <consortium name="Elixir Norway"/>
        </authorList>
    </citation>
    <scope>NUCLEOTIDE SEQUENCE</scope>
</reference>
<evidence type="ECO:0000259" key="15">
    <source>
        <dbReference type="PROSITE" id="PS50011"/>
    </source>
</evidence>
<keyword evidence="9" id="KW-0418">Kinase</keyword>
<dbReference type="InterPro" id="IPR001220">
    <property type="entry name" value="Legume_lectin_dom"/>
</dbReference>
<proteinExistence type="inferred from homology"/>
<evidence type="ECO:0000256" key="6">
    <source>
        <dbReference type="ARBA" id="ARBA00022729"/>
    </source>
</evidence>
<dbReference type="CDD" id="cd06899">
    <property type="entry name" value="lectin_legume_LecRK_Arcelin_ConA"/>
    <property type="match status" value="1"/>
</dbReference>
<evidence type="ECO:0000256" key="14">
    <source>
        <dbReference type="SAM" id="Phobius"/>
    </source>
</evidence>
<protein>
    <recommendedName>
        <fullName evidence="15">Protein kinase domain-containing protein</fullName>
    </recommendedName>
</protein>
<keyword evidence="4" id="KW-0808">Transferase</keyword>
<keyword evidence="10 13" id="KW-0067">ATP-binding</keyword>
<evidence type="ECO:0000256" key="12">
    <source>
        <dbReference type="ARBA" id="ARBA00023136"/>
    </source>
</evidence>
<feature type="binding site" evidence="13">
    <location>
        <position position="385"/>
    </location>
    <ligand>
        <name>ATP</name>
        <dbReference type="ChEBI" id="CHEBI:30616"/>
    </ligand>
</feature>
<evidence type="ECO:0000256" key="13">
    <source>
        <dbReference type="PROSITE-ProRule" id="PRU10141"/>
    </source>
</evidence>
<evidence type="ECO:0000313" key="16">
    <source>
        <dbReference type="EMBL" id="CAK9265091.1"/>
    </source>
</evidence>
<evidence type="ECO:0000256" key="9">
    <source>
        <dbReference type="ARBA" id="ARBA00022777"/>
    </source>
</evidence>
<dbReference type="SMART" id="SM00220">
    <property type="entry name" value="S_TKc"/>
    <property type="match status" value="1"/>
</dbReference>
<dbReference type="SUPFAM" id="SSF49899">
    <property type="entry name" value="Concanavalin A-like lectins/glucanases"/>
    <property type="match status" value="1"/>
</dbReference>
<evidence type="ECO:0000256" key="7">
    <source>
        <dbReference type="ARBA" id="ARBA00022734"/>
    </source>
</evidence>
<dbReference type="CDD" id="cd14066">
    <property type="entry name" value="STKc_IRAK"/>
    <property type="match status" value="1"/>
</dbReference>
<dbReference type="PROSITE" id="PS00107">
    <property type="entry name" value="PROTEIN_KINASE_ATP"/>
    <property type="match status" value="1"/>
</dbReference>
<comment type="similarity">
    <text evidence="3">In the C-terminal section; belongs to the protein kinase superfamily. Ser/Thr protein kinase family.</text>
</comment>
<keyword evidence="8 13" id="KW-0547">Nucleotide-binding</keyword>
<dbReference type="EMBL" id="OZ020112">
    <property type="protein sequence ID" value="CAK9265091.1"/>
    <property type="molecule type" value="Genomic_DNA"/>
</dbReference>
<evidence type="ECO:0000256" key="2">
    <source>
        <dbReference type="ARBA" id="ARBA00008536"/>
    </source>
</evidence>
<dbReference type="Pfam" id="PF00069">
    <property type="entry name" value="Pkinase"/>
    <property type="match status" value="1"/>
</dbReference>
<evidence type="ECO:0000313" key="17">
    <source>
        <dbReference type="Proteomes" id="UP001497444"/>
    </source>
</evidence>
<evidence type="ECO:0000256" key="11">
    <source>
        <dbReference type="ARBA" id="ARBA00022989"/>
    </source>
</evidence>
<dbReference type="PANTHER" id="PTHR27007">
    <property type="match status" value="1"/>
</dbReference>
<dbReference type="Gene3D" id="3.30.200.20">
    <property type="entry name" value="Phosphorylase Kinase, domain 1"/>
    <property type="match status" value="1"/>
</dbReference>
<evidence type="ECO:0000256" key="3">
    <source>
        <dbReference type="ARBA" id="ARBA00010217"/>
    </source>
</evidence>
<keyword evidence="7" id="KW-0430">Lectin</keyword>
<evidence type="ECO:0000256" key="1">
    <source>
        <dbReference type="ARBA" id="ARBA00004479"/>
    </source>
</evidence>
<dbReference type="InterPro" id="IPR017441">
    <property type="entry name" value="Protein_kinase_ATP_BS"/>
</dbReference>
<dbReference type="InterPro" id="IPR000719">
    <property type="entry name" value="Prot_kinase_dom"/>
</dbReference>
<keyword evidence="17" id="KW-1185">Reference proteome</keyword>
<dbReference type="InterPro" id="IPR013320">
    <property type="entry name" value="ConA-like_dom_sf"/>
</dbReference>
<name>A0ABP0WGS8_9BRYO</name>
<sequence>MAMYCLWLVSNNKFILCLVIAIYCTSFVATQDVNFYYETFGRSYLTAWDDAEIFSNNLQLSVPNGSSYFSVGRVLYTEKVQFQDVKSMTFASFSTFFTFSVDSSSNDTTGDGLAFIIVANNTPPPSVYSEFSGGALGILSQETNGNASNHVFAVEIDTFQNPEYNDPSNCHVGVDINSLNSIRTYDFCNQTGYPSSINQGIFGVWIDYSATNKTLYVAVQPHTSNFSTPSPSQIVVPNFTLSSVLENDGQMYVGFSGATGAAFENHFIYAWRFSTSGLPDQKKKSTLIAIVLPCGIIFMGGVILGAFFLFKKKSRTVPHGNQDNYELRLEEFLEEFVGGPRRFSYKELSTATKSFSPNEMLGRGGFGCVYKGVLRDTGALVAVKKIAEDSQQGGREFFAEVSIISRVRHRNLVQLQGWCCERSHLMLVYDYMPNKSLDKILYHVPETSNTIELTWDLRYNILIGVSSALTYLHEEWEQCVVHRDVKASNVMLDEEFNRRLGDFGLARLIARTKNAQTTIVAGTLGYMAPELSTTGKATTKTDVFSYGALALEVACGRRPLDFSVSDAETILLDWVWRCYEKGELFKVVDVTLGTKFNEEQMRTILLLGLLCSHPDPNARPTMGYVRQVLTGNINLPPIPFHKPIASYSTQNGIELMDMITSPTSNDGEPLIESSISIHSKLDRSL</sequence>
<dbReference type="Gene3D" id="1.10.510.10">
    <property type="entry name" value="Transferase(Phosphotransferase) domain 1"/>
    <property type="match status" value="1"/>
</dbReference>
<comment type="subcellular location">
    <subcellularLocation>
        <location evidence="1">Membrane</location>
        <topology evidence="1">Single-pass type I membrane protein</topology>
    </subcellularLocation>
</comment>
<feature type="domain" description="Protein kinase" evidence="15">
    <location>
        <begin position="355"/>
        <end position="635"/>
    </location>
</feature>
<dbReference type="Proteomes" id="UP001497444">
    <property type="component" value="Chromosome 17"/>
</dbReference>
<comment type="similarity">
    <text evidence="2">In the N-terminal section; belongs to the leguminous lectin family.</text>
</comment>
<dbReference type="InterPro" id="IPR011009">
    <property type="entry name" value="Kinase-like_dom_sf"/>
</dbReference>
<dbReference type="Pfam" id="PF00139">
    <property type="entry name" value="Lectin_legB"/>
    <property type="match status" value="1"/>
</dbReference>
<dbReference type="InterPro" id="IPR008271">
    <property type="entry name" value="Ser/Thr_kinase_AS"/>
</dbReference>
<feature type="transmembrane region" description="Helical" evidence="14">
    <location>
        <begin position="287"/>
        <end position="310"/>
    </location>
</feature>
<dbReference type="PROSITE" id="PS50011">
    <property type="entry name" value="PROTEIN_KINASE_DOM"/>
    <property type="match status" value="1"/>
</dbReference>
<accession>A0ABP0WGS8</accession>
<dbReference type="PROSITE" id="PS00108">
    <property type="entry name" value="PROTEIN_KINASE_ST"/>
    <property type="match status" value="1"/>
</dbReference>